<comment type="caution">
    <text evidence="1">The sequence shown here is derived from an EMBL/GenBank/DDBJ whole genome shotgun (WGS) entry which is preliminary data.</text>
</comment>
<evidence type="ECO:0008006" key="3">
    <source>
        <dbReference type="Google" id="ProtNLM"/>
    </source>
</evidence>
<sequence length="107" mass="12427">MKYIKRLILVLFCFFLLGSTLLWQRNERDYALTEAISRNDIAKVEKLLDAGVDPNALWSGYDLKATAYRLMGRDPFDGGPLHSDYRMIRWTQNPQMRQLLIAHGARP</sequence>
<dbReference type="Gene3D" id="1.25.40.20">
    <property type="entry name" value="Ankyrin repeat-containing domain"/>
    <property type="match status" value="1"/>
</dbReference>
<gene>
    <name evidence="1" type="ORF">HNQ39_002501</name>
</gene>
<accession>A0A7W9SQR1</accession>
<dbReference type="AlphaFoldDB" id="A0A7W9SQR1"/>
<dbReference type="InterPro" id="IPR036770">
    <property type="entry name" value="Ankyrin_rpt-contain_sf"/>
</dbReference>
<keyword evidence="2" id="KW-1185">Reference proteome</keyword>
<dbReference type="RefSeq" id="WP_184196171.1">
    <property type="nucleotide sequence ID" value="NZ_JACHGW010000002.1"/>
</dbReference>
<name>A0A7W9SQR1_ARMRO</name>
<organism evidence="1 2">
    <name type="scientific">Armatimonas rosea</name>
    <dbReference type="NCBI Taxonomy" id="685828"/>
    <lineage>
        <taxon>Bacteria</taxon>
        <taxon>Bacillati</taxon>
        <taxon>Armatimonadota</taxon>
        <taxon>Armatimonadia</taxon>
        <taxon>Armatimonadales</taxon>
        <taxon>Armatimonadaceae</taxon>
        <taxon>Armatimonas</taxon>
    </lineage>
</organism>
<dbReference type="EMBL" id="JACHGW010000002">
    <property type="protein sequence ID" value="MBB6050710.1"/>
    <property type="molecule type" value="Genomic_DNA"/>
</dbReference>
<proteinExistence type="predicted"/>
<reference evidence="1 2" key="1">
    <citation type="submission" date="2020-08" db="EMBL/GenBank/DDBJ databases">
        <title>Genomic Encyclopedia of Type Strains, Phase IV (KMG-IV): sequencing the most valuable type-strain genomes for metagenomic binning, comparative biology and taxonomic classification.</title>
        <authorList>
            <person name="Goeker M."/>
        </authorList>
    </citation>
    <scope>NUCLEOTIDE SEQUENCE [LARGE SCALE GENOMIC DNA]</scope>
    <source>
        <strain evidence="1 2">DSM 23562</strain>
    </source>
</reference>
<evidence type="ECO:0000313" key="1">
    <source>
        <dbReference type="EMBL" id="MBB6050710.1"/>
    </source>
</evidence>
<dbReference type="Proteomes" id="UP000520814">
    <property type="component" value="Unassembled WGS sequence"/>
</dbReference>
<protein>
    <recommendedName>
        <fullName evidence="3">Ankyrin repeat domain-containing protein</fullName>
    </recommendedName>
</protein>
<evidence type="ECO:0000313" key="2">
    <source>
        <dbReference type="Proteomes" id="UP000520814"/>
    </source>
</evidence>